<keyword evidence="1" id="KW-0129">CBS domain</keyword>
<evidence type="ECO:0000256" key="1">
    <source>
        <dbReference type="PROSITE-ProRule" id="PRU00703"/>
    </source>
</evidence>
<protein>
    <submittedName>
        <fullName evidence="4">HPP family protein</fullName>
    </submittedName>
</protein>
<dbReference type="PROSITE" id="PS51371">
    <property type="entry name" value="CBS"/>
    <property type="match status" value="2"/>
</dbReference>
<dbReference type="PANTHER" id="PTHR33741:SF5">
    <property type="entry name" value="TRANSMEMBRANE PROTEIN DDB_G0269096-RELATED"/>
    <property type="match status" value="1"/>
</dbReference>
<keyword evidence="2" id="KW-1133">Transmembrane helix</keyword>
<feature type="transmembrane region" description="Helical" evidence="2">
    <location>
        <begin position="21"/>
        <end position="43"/>
    </location>
</feature>
<dbReference type="Pfam" id="PF00571">
    <property type="entry name" value="CBS"/>
    <property type="match status" value="2"/>
</dbReference>
<feature type="transmembrane region" description="Helical" evidence="2">
    <location>
        <begin position="125"/>
        <end position="143"/>
    </location>
</feature>
<dbReference type="InterPro" id="IPR000644">
    <property type="entry name" value="CBS_dom"/>
</dbReference>
<dbReference type="InterPro" id="IPR058581">
    <property type="entry name" value="TM_HPP"/>
</dbReference>
<dbReference type="InterPro" id="IPR046342">
    <property type="entry name" value="CBS_dom_sf"/>
</dbReference>
<organism evidence="4 5">
    <name type="scientific">Pseudoroseomonas ludipueritiae</name>
    <dbReference type="NCBI Taxonomy" id="198093"/>
    <lineage>
        <taxon>Bacteria</taxon>
        <taxon>Pseudomonadati</taxon>
        <taxon>Pseudomonadota</taxon>
        <taxon>Alphaproteobacteria</taxon>
        <taxon>Acetobacterales</taxon>
        <taxon>Acetobacteraceae</taxon>
        <taxon>Pseudoroseomonas</taxon>
    </lineage>
</organism>
<accession>A0ABR7R653</accession>
<dbReference type="EMBL" id="JACTUZ010000033">
    <property type="protein sequence ID" value="MBC9177262.1"/>
    <property type="molecule type" value="Genomic_DNA"/>
</dbReference>
<dbReference type="SUPFAM" id="SSF54631">
    <property type="entry name" value="CBS-domain pair"/>
    <property type="match status" value="1"/>
</dbReference>
<keyword evidence="2" id="KW-0812">Transmembrane</keyword>
<proteinExistence type="predicted"/>
<dbReference type="PANTHER" id="PTHR33741">
    <property type="entry name" value="TRANSMEMBRANE PROTEIN DDB_G0269096-RELATED"/>
    <property type="match status" value="1"/>
</dbReference>
<feature type="domain" description="CBS" evidence="3">
    <location>
        <begin position="243"/>
        <end position="300"/>
    </location>
</feature>
<evidence type="ECO:0000259" key="3">
    <source>
        <dbReference type="PROSITE" id="PS51371"/>
    </source>
</evidence>
<evidence type="ECO:0000256" key="2">
    <source>
        <dbReference type="SAM" id="Phobius"/>
    </source>
</evidence>
<dbReference type="Pfam" id="PF04982">
    <property type="entry name" value="TM_HPP"/>
    <property type="match status" value="1"/>
</dbReference>
<keyword evidence="2" id="KW-0472">Membrane</keyword>
<sequence>MRDWLWAFLPAPMNASLVERLRGCCGALAGLLVTGLACTWLVGSAGLPPVLIAPLGASAVLLFAVPASPLAQPWSIIGGNTVSALVGVTCAHWIAEPLLAAPLAAALAIGAMFTLRCLHPPGGAIALTTVLGGPAVTAAGYHFAFSPVALNSLLLMFAALIYNNATRRAYPHRQQPAQRHPHQTADLQPTERLGVQARDLDAALRQFDEVLDVSREDLENLVQQAEMHAYRRRFGEITCADIMSRDVVTVRPETPLAKAWLLLRRHDIRALPVVDADGFVAGMVSDADLMKSPELNPYDGLRTRLRHLIRGLPRVRAAQRPQVVRDVMPSSLRVVAEDTHVAELVPLMADAGLRHVPVVDGQRRLRGIIAQSDLIAALYRGGLMQREEETSSRAA</sequence>
<evidence type="ECO:0000313" key="5">
    <source>
        <dbReference type="Proteomes" id="UP000603940"/>
    </source>
</evidence>
<dbReference type="SMART" id="SM00116">
    <property type="entry name" value="CBS"/>
    <property type="match status" value="2"/>
</dbReference>
<feature type="domain" description="CBS" evidence="3">
    <location>
        <begin position="328"/>
        <end position="388"/>
    </location>
</feature>
<feature type="transmembrane region" description="Helical" evidence="2">
    <location>
        <begin position="100"/>
        <end position="118"/>
    </location>
</feature>
<dbReference type="Gene3D" id="3.10.580.10">
    <property type="entry name" value="CBS-domain"/>
    <property type="match status" value="1"/>
</dbReference>
<keyword evidence="5" id="KW-1185">Reference proteome</keyword>
<comment type="caution">
    <text evidence="4">The sequence shown here is derived from an EMBL/GenBank/DDBJ whole genome shotgun (WGS) entry which is preliminary data.</text>
</comment>
<reference evidence="4 5" key="1">
    <citation type="journal article" date="2009" name="Int. J. Syst. Evol. Microbiol.">
        <title>Transfer of Teichococcus ludipueritiae and Muricoccus roseus to the genus Roseomonas, as Roseomonas ludipueritiae comb. nov. and Roseomonas rosea comb. nov., respectively, and emended description of the genus Roseomonas.</title>
        <authorList>
            <person name="Sanchez-Porro C."/>
            <person name="Gallego V."/>
            <person name="Busse H.J."/>
            <person name="Kampfer P."/>
            <person name="Ventosa A."/>
        </authorList>
    </citation>
    <scope>NUCLEOTIDE SEQUENCE [LARGE SCALE GENOMIC DNA]</scope>
    <source>
        <strain evidence="4 5">DSM 14915</strain>
    </source>
</reference>
<evidence type="ECO:0000313" key="4">
    <source>
        <dbReference type="EMBL" id="MBC9177262.1"/>
    </source>
</evidence>
<gene>
    <name evidence="4" type="ORF">IBL25_09965</name>
</gene>
<dbReference type="CDD" id="cd04600">
    <property type="entry name" value="CBS_pair_HPP_assoc"/>
    <property type="match status" value="1"/>
</dbReference>
<dbReference type="InterPro" id="IPR007065">
    <property type="entry name" value="HPP"/>
</dbReference>
<dbReference type="Proteomes" id="UP000603940">
    <property type="component" value="Unassembled WGS sequence"/>
</dbReference>
<name>A0ABR7R653_9PROT</name>
<feature type="transmembrane region" description="Helical" evidence="2">
    <location>
        <begin position="149"/>
        <end position="165"/>
    </location>
</feature>